<dbReference type="OrthoDB" id="13621at10239"/>
<dbReference type="Proteomes" id="UP000032135">
    <property type="component" value="Segment"/>
</dbReference>
<organism evidence="2 3">
    <name type="scientific">Cyanophage P-TIM40</name>
    <dbReference type="NCBI Taxonomy" id="1589733"/>
    <lineage>
        <taxon>Viruses</taxon>
        <taxon>Duplodnaviria</taxon>
        <taxon>Heunggongvirae</taxon>
        <taxon>Uroviricota</taxon>
        <taxon>Caudoviricetes</taxon>
        <taxon>Pantevenvirales</taxon>
        <taxon>Kyanoviridae</taxon>
        <taxon>Libanvirus</taxon>
        <taxon>Libanvirus ptim40</taxon>
    </lineage>
</organism>
<feature type="region of interest" description="Disordered" evidence="1">
    <location>
        <begin position="274"/>
        <end position="303"/>
    </location>
</feature>
<proteinExistence type="predicted"/>
<feature type="compositionally biased region" description="Low complexity" evidence="1">
    <location>
        <begin position="350"/>
        <end position="368"/>
    </location>
</feature>
<dbReference type="EMBL" id="KP211958">
    <property type="protein sequence ID" value="AJK27605.1"/>
    <property type="molecule type" value="Genomic_DNA"/>
</dbReference>
<gene>
    <name evidence="2" type="ORF">PTIM40_184</name>
</gene>
<name>A0A0C5AMY0_9CAUD</name>
<protein>
    <submittedName>
        <fullName evidence="2">Uncharacterized protein</fullName>
    </submittedName>
</protein>
<feature type="compositionally biased region" description="Low complexity" evidence="1">
    <location>
        <begin position="378"/>
        <end position="392"/>
    </location>
</feature>
<evidence type="ECO:0000313" key="3">
    <source>
        <dbReference type="Proteomes" id="UP000032135"/>
    </source>
</evidence>
<evidence type="ECO:0000313" key="2">
    <source>
        <dbReference type="EMBL" id="AJK27605.1"/>
    </source>
</evidence>
<dbReference type="GeneID" id="26516769"/>
<keyword evidence="3" id="KW-1185">Reference proteome</keyword>
<evidence type="ECO:0000256" key="1">
    <source>
        <dbReference type="SAM" id="MobiDB-lite"/>
    </source>
</evidence>
<feature type="compositionally biased region" description="Polar residues" evidence="1">
    <location>
        <begin position="274"/>
        <end position="283"/>
    </location>
</feature>
<sequence>MTLDIKVSAALMKYNFYEQRKILNALETGTVDKLTKHLREGAEKAIDVMDSWEPIVEGYGGFPIEKEAVAKKKMEFKRDKNVGRVVTSGGDQMLVTGRKADGRYVVMGKDGRKTAKDAVDIGVIAKEQVVGVDLDDLHESLKQARKNVGASTCWDGYKAKGTKKKGGKVVPNCVKEDEVNEGKKKGLWDNIHAKRKRGERPARPGEKDYPKTLNVESNQSFDAMIEALCLPEYEDLTFDEIHDICVETLLELDQPLLNEALDLIDSMELLTEAPSQHSANPNIAVQAPQKKKEAAPAKPSLKDRIKAGLKTAAKVVAKGAVKGAKYAGKAAGMAKNTAKDMTSAAKDGYKSTQKGQSSSGSSKSTSSTMSDTPPKDAGSSSTSGGSTTTSGSSGSGGDGSKTKENLKKFGSALKKGLKKVVGKGSRLVSKGAGKLAKRLGEQSRYDWRSNIKGDM</sequence>
<dbReference type="RefSeq" id="YP_009188259.1">
    <property type="nucleotide sequence ID" value="NC_028663.1"/>
</dbReference>
<reference evidence="2 3" key="1">
    <citation type="submission" date="2014-11" db="EMBL/GenBank/DDBJ databases">
        <authorList>
            <person name="Fedida A."/>
            <person name="Lindell D."/>
        </authorList>
    </citation>
    <scope>NUCLEOTIDE SEQUENCE [LARGE SCALE GENOMIC DNA]</scope>
</reference>
<dbReference type="KEGG" id="vg:26516769"/>
<feature type="compositionally biased region" description="Basic and acidic residues" evidence="1">
    <location>
        <begin position="290"/>
        <end position="303"/>
    </location>
</feature>
<accession>A0A0C5AMY0</accession>
<feature type="region of interest" description="Disordered" evidence="1">
    <location>
        <begin position="344"/>
        <end position="407"/>
    </location>
</feature>